<protein>
    <recommendedName>
        <fullName evidence="4">EamA domain-containing protein</fullName>
    </recommendedName>
</protein>
<accession>A0A1R2AML8</accession>
<keyword evidence="1" id="KW-0812">Transmembrane</keyword>
<feature type="transmembrane region" description="Helical" evidence="1">
    <location>
        <begin position="12"/>
        <end position="30"/>
    </location>
</feature>
<evidence type="ECO:0000256" key="1">
    <source>
        <dbReference type="SAM" id="Phobius"/>
    </source>
</evidence>
<keyword evidence="1" id="KW-1133">Transmembrane helix</keyword>
<feature type="transmembrane region" description="Helical" evidence="1">
    <location>
        <begin position="148"/>
        <end position="169"/>
    </location>
</feature>
<evidence type="ECO:0000313" key="3">
    <source>
        <dbReference type="Proteomes" id="UP000187209"/>
    </source>
</evidence>
<dbReference type="PROSITE" id="PS51257">
    <property type="entry name" value="PROKAR_LIPOPROTEIN"/>
    <property type="match status" value="1"/>
</dbReference>
<evidence type="ECO:0008006" key="4">
    <source>
        <dbReference type="Google" id="ProtNLM"/>
    </source>
</evidence>
<feature type="transmembrane region" description="Helical" evidence="1">
    <location>
        <begin position="36"/>
        <end position="59"/>
    </location>
</feature>
<feature type="transmembrane region" description="Helical" evidence="1">
    <location>
        <begin position="287"/>
        <end position="306"/>
    </location>
</feature>
<comment type="caution">
    <text evidence="2">The sequence shown here is derived from an EMBL/GenBank/DDBJ whole genome shotgun (WGS) entry which is preliminary data.</text>
</comment>
<feature type="transmembrane region" description="Helical" evidence="1">
    <location>
        <begin position="318"/>
        <end position="339"/>
    </location>
</feature>
<keyword evidence="1" id="KW-0472">Membrane</keyword>
<dbReference type="GO" id="GO:0016020">
    <property type="term" value="C:membrane"/>
    <property type="evidence" value="ECO:0007669"/>
    <property type="project" value="TreeGrafter"/>
</dbReference>
<dbReference type="Proteomes" id="UP000187209">
    <property type="component" value="Unassembled WGS sequence"/>
</dbReference>
<proteinExistence type="predicted"/>
<evidence type="ECO:0000313" key="2">
    <source>
        <dbReference type="EMBL" id="OMJ65771.1"/>
    </source>
</evidence>
<sequence>MNAKKFNLSKNLVFLGIIAASCASTILSGYSDAKGFSFPILQTCIMCFSESLCIIPALYDRKKRQKNLNIRSTIINPVGPISNFAKIIVKLMPCLAGLCDVISSALVYIAYIHLETADVVSTGIFNMFYILLYKKYIQKRKTYIHQKIGIVILILGTLGLTLNFAFFSGYKYEFSLNRFCYLLLMLFGALFSVLHLIIMEYTMKIQGMTPCETVAFQGLSCLLISSILYIPANYIYYNSYSSYYLAAPFLAFKSNMMIGLIISSIVVIFWLNYFVAKGVKLTDSLAVCTLEPGKSLIIWIIFIIINDNHIRSSEWINLGFSVILVIGMLIYNEVVIFPCGRMKKSALRSIRENEAYREAKLPGRAWQFKLEGLIQ</sequence>
<dbReference type="PANTHER" id="PTHR13146">
    <property type="match status" value="1"/>
</dbReference>
<name>A0A1R2AML8_9CILI</name>
<gene>
    <name evidence="2" type="ORF">SteCoe_37643</name>
</gene>
<organism evidence="2 3">
    <name type="scientific">Stentor coeruleus</name>
    <dbReference type="NCBI Taxonomy" id="5963"/>
    <lineage>
        <taxon>Eukaryota</taxon>
        <taxon>Sar</taxon>
        <taxon>Alveolata</taxon>
        <taxon>Ciliophora</taxon>
        <taxon>Postciliodesmatophora</taxon>
        <taxon>Heterotrichea</taxon>
        <taxon>Heterotrichida</taxon>
        <taxon>Stentoridae</taxon>
        <taxon>Stentor</taxon>
    </lineage>
</organism>
<feature type="transmembrane region" description="Helical" evidence="1">
    <location>
        <begin position="256"/>
        <end position="275"/>
    </location>
</feature>
<reference evidence="2 3" key="1">
    <citation type="submission" date="2016-11" db="EMBL/GenBank/DDBJ databases">
        <title>The macronuclear genome of Stentor coeruleus: a giant cell with tiny introns.</title>
        <authorList>
            <person name="Slabodnick M."/>
            <person name="Ruby J.G."/>
            <person name="Reiff S.B."/>
            <person name="Swart E.C."/>
            <person name="Gosai S."/>
            <person name="Prabakaran S."/>
            <person name="Witkowska E."/>
            <person name="Larue G.E."/>
            <person name="Fisher S."/>
            <person name="Freeman R.M."/>
            <person name="Gunawardena J."/>
            <person name="Chu W."/>
            <person name="Stover N.A."/>
            <person name="Gregory B.D."/>
            <person name="Nowacki M."/>
            <person name="Derisi J."/>
            <person name="Roy S.W."/>
            <person name="Marshall W.F."/>
            <person name="Sood P."/>
        </authorList>
    </citation>
    <scope>NUCLEOTIDE SEQUENCE [LARGE SCALE GENOMIC DNA]</scope>
    <source>
        <strain evidence="2">WM001</strain>
    </source>
</reference>
<dbReference type="EMBL" id="MPUH01001947">
    <property type="protein sequence ID" value="OMJ65771.1"/>
    <property type="molecule type" value="Genomic_DNA"/>
</dbReference>
<feature type="transmembrane region" description="Helical" evidence="1">
    <location>
        <begin position="214"/>
        <end position="236"/>
    </location>
</feature>
<feature type="transmembrane region" description="Helical" evidence="1">
    <location>
        <begin position="181"/>
        <end position="202"/>
    </location>
</feature>
<keyword evidence="3" id="KW-1185">Reference proteome</keyword>
<dbReference type="AlphaFoldDB" id="A0A1R2AML8"/>
<feature type="transmembrane region" description="Helical" evidence="1">
    <location>
        <begin position="119"/>
        <end position="136"/>
    </location>
</feature>